<dbReference type="Proteomes" id="UP000735874">
    <property type="component" value="Unassembled WGS sequence"/>
</dbReference>
<gene>
    <name evidence="8" type="ORF">PC110_g9748</name>
    <name evidence="3" type="ORF">PC113_g16711</name>
    <name evidence="4" type="ORF">PC115_g14082</name>
    <name evidence="5" type="ORF">PC117_g15398</name>
    <name evidence="6" type="ORF">PC118_g16677</name>
    <name evidence="7" type="ORF">PC129_g15251</name>
</gene>
<name>A0A329SBC8_9STRA</name>
<comment type="caution">
    <text evidence="8">The sequence shown here is derived from an EMBL/GenBank/DDBJ whole genome shotgun (WGS) entry which is preliminary data.</text>
</comment>
<feature type="coiled-coil region" evidence="1">
    <location>
        <begin position="246"/>
        <end position="273"/>
    </location>
</feature>
<evidence type="ECO:0000313" key="3">
    <source>
        <dbReference type="EMBL" id="KAG2850525.1"/>
    </source>
</evidence>
<evidence type="ECO:0000313" key="5">
    <source>
        <dbReference type="EMBL" id="KAG2924536.1"/>
    </source>
</evidence>
<dbReference type="AlphaFoldDB" id="A0A329SBC8"/>
<evidence type="ECO:0000256" key="2">
    <source>
        <dbReference type="SAM" id="MobiDB-lite"/>
    </source>
</evidence>
<keyword evidence="9" id="KW-1185">Reference proteome</keyword>
<dbReference type="EMBL" id="RCMV01000695">
    <property type="protein sequence ID" value="KAG3213820.1"/>
    <property type="molecule type" value="Genomic_DNA"/>
</dbReference>
<evidence type="ECO:0000313" key="8">
    <source>
        <dbReference type="EMBL" id="RAW33949.1"/>
    </source>
</evidence>
<reference evidence="8 9" key="1">
    <citation type="submission" date="2018-01" db="EMBL/GenBank/DDBJ databases">
        <title>Draft genome of the strawberry crown rot pathogen Phytophthora cactorum.</title>
        <authorList>
            <person name="Armitage A.D."/>
            <person name="Lysoe E."/>
            <person name="Nellist C.F."/>
            <person name="Harrison R.J."/>
            <person name="Brurberg M.B."/>
        </authorList>
    </citation>
    <scope>NUCLEOTIDE SEQUENCE [LARGE SCALE GENOMIC DNA]</scope>
    <source>
        <strain evidence="8 9">10300</strain>
    </source>
</reference>
<organism evidence="8 9">
    <name type="scientific">Phytophthora cactorum</name>
    <dbReference type="NCBI Taxonomy" id="29920"/>
    <lineage>
        <taxon>Eukaryota</taxon>
        <taxon>Sar</taxon>
        <taxon>Stramenopiles</taxon>
        <taxon>Oomycota</taxon>
        <taxon>Peronosporomycetes</taxon>
        <taxon>Peronosporales</taxon>
        <taxon>Peronosporaceae</taxon>
        <taxon>Phytophthora</taxon>
    </lineage>
</organism>
<dbReference type="EMBL" id="RCMI01000524">
    <property type="protein sequence ID" value="KAG2906973.1"/>
    <property type="molecule type" value="Genomic_DNA"/>
</dbReference>
<dbReference type="EMBL" id="RCMK01000511">
    <property type="protein sequence ID" value="KAG2924536.1"/>
    <property type="molecule type" value="Genomic_DNA"/>
</dbReference>
<dbReference type="Proteomes" id="UP000251314">
    <property type="component" value="Unassembled WGS sequence"/>
</dbReference>
<protein>
    <submittedName>
        <fullName evidence="8">Uncharacterized protein</fullName>
    </submittedName>
</protein>
<feature type="region of interest" description="Disordered" evidence="2">
    <location>
        <begin position="1"/>
        <end position="59"/>
    </location>
</feature>
<dbReference type="Proteomes" id="UP000697107">
    <property type="component" value="Unassembled WGS sequence"/>
</dbReference>
<dbReference type="Proteomes" id="UP000760860">
    <property type="component" value="Unassembled WGS sequence"/>
</dbReference>
<evidence type="ECO:0000313" key="4">
    <source>
        <dbReference type="EMBL" id="KAG2906973.1"/>
    </source>
</evidence>
<dbReference type="OrthoDB" id="10296004at2759"/>
<dbReference type="EMBL" id="RCML01000706">
    <property type="protein sequence ID" value="KAG2970774.1"/>
    <property type="molecule type" value="Genomic_DNA"/>
</dbReference>
<dbReference type="EMBL" id="RCMG01000678">
    <property type="protein sequence ID" value="KAG2850525.1"/>
    <property type="molecule type" value="Genomic_DNA"/>
</dbReference>
<dbReference type="EMBL" id="MJFZ01000219">
    <property type="protein sequence ID" value="RAW33949.1"/>
    <property type="molecule type" value="Genomic_DNA"/>
</dbReference>
<keyword evidence="1" id="KW-0175">Coiled coil</keyword>
<evidence type="ECO:0000313" key="9">
    <source>
        <dbReference type="Proteomes" id="UP000251314"/>
    </source>
</evidence>
<dbReference type="Proteomes" id="UP000736787">
    <property type="component" value="Unassembled WGS sequence"/>
</dbReference>
<dbReference type="VEuPathDB" id="FungiDB:PC110_g9748"/>
<dbReference type="Proteomes" id="UP000774804">
    <property type="component" value="Unassembled WGS sequence"/>
</dbReference>
<evidence type="ECO:0000256" key="1">
    <source>
        <dbReference type="SAM" id="Coils"/>
    </source>
</evidence>
<evidence type="ECO:0000313" key="6">
    <source>
        <dbReference type="EMBL" id="KAG2970774.1"/>
    </source>
</evidence>
<sequence>MARASKPSATAKGNSQKRRASSKTTRTASKRNKDNHSSKTTASTSKKDKDSKSAQTHKPCYAATPENELAKELVPVACQALIKKYFEANTREHKTKRRKLREHYKLSNSQFRTLAARNRGERVDYSTIAGNTNFESFAGHPEELARHEPMLLSELKIAYEEDRARCEAASVPVEVQRQEISETITSWLKDELRNFLQQEREASGEQLKSLLEGAHEAARSQNIDKDVIEQIKVEQKRLTGELAAGRRKKKAEKQKLKDQIVKQEAQTKDLNTVTEDLQATRQLLSSYSVENGRLKGRIGDLELKLDSYVRSGMMEGKIVALTDKYGKVGDGDLTTMNDKRKFIQRRIEGSTREMR</sequence>
<evidence type="ECO:0000313" key="7">
    <source>
        <dbReference type="EMBL" id="KAG3213820.1"/>
    </source>
</evidence>
<proteinExistence type="predicted"/>
<dbReference type="STRING" id="29920.A0A329SBC8"/>
<reference evidence="3" key="2">
    <citation type="submission" date="2018-10" db="EMBL/GenBank/DDBJ databases">
        <title>Effector identification in a new, highly contiguous assembly of the strawberry crown rot pathogen Phytophthora cactorum.</title>
        <authorList>
            <person name="Armitage A.D."/>
            <person name="Nellist C.F."/>
            <person name="Bates H."/>
            <person name="Vickerstaff R.J."/>
            <person name="Harrison R.J."/>
        </authorList>
    </citation>
    <scope>NUCLEOTIDE SEQUENCE</scope>
    <source>
        <strain evidence="3">15-7</strain>
        <strain evidence="4">4032</strain>
        <strain evidence="5">4040</strain>
        <strain evidence="6">P415</strain>
        <strain evidence="7">P421</strain>
    </source>
</reference>
<accession>A0A329SBC8</accession>